<gene>
    <name evidence="2" type="ORF">HAX54_037730</name>
</gene>
<accession>A0ABS8SH68</accession>
<feature type="compositionally biased region" description="Polar residues" evidence="1">
    <location>
        <begin position="34"/>
        <end position="44"/>
    </location>
</feature>
<dbReference type="EMBL" id="JACEIK010000509">
    <property type="protein sequence ID" value="MCD7458262.1"/>
    <property type="molecule type" value="Genomic_DNA"/>
</dbReference>
<sequence length="119" mass="12625">MGGNGGKWEVTAVGDLTVFGRGKMTKRKKKRSESVTASCLSSRGSDGGGFLPEKAVGAEGGEGGGRLEMVGAWATRRGEEEDDEEEKKATGGHWSWWRSSRSSGGISVVATRPTMVMMK</sequence>
<proteinExistence type="predicted"/>
<feature type="compositionally biased region" description="Low complexity" evidence="1">
    <location>
        <begin position="94"/>
        <end position="103"/>
    </location>
</feature>
<comment type="caution">
    <text evidence="2">The sequence shown here is derived from an EMBL/GenBank/DDBJ whole genome shotgun (WGS) entry which is preliminary data.</text>
</comment>
<evidence type="ECO:0000313" key="3">
    <source>
        <dbReference type="Proteomes" id="UP000823775"/>
    </source>
</evidence>
<protein>
    <submittedName>
        <fullName evidence="2">Uncharacterized protein</fullName>
    </submittedName>
</protein>
<name>A0ABS8SH68_DATST</name>
<evidence type="ECO:0000256" key="1">
    <source>
        <dbReference type="SAM" id="MobiDB-lite"/>
    </source>
</evidence>
<keyword evidence="3" id="KW-1185">Reference proteome</keyword>
<feature type="non-terminal residue" evidence="2">
    <location>
        <position position="119"/>
    </location>
</feature>
<feature type="region of interest" description="Disordered" evidence="1">
    <location>
        <begin position="23"/>
        <end position="103"/>
    </location>
</feature>
<organism evidence="2 3">
    <name type="scientific">Datura stramonium</name>
    <name type="common">Jimsonweed</name>
    <name type="synonym">Common thornapple</name>
    <dbReference type="NCBI Taxonomy" id="4076"/>
    <lineage>
        <taxon>Eukaryota</taxon>
        <taxon>Viridiplantae</taxon>
        <taxon>Streptophyta</taxon>
        <taxon>Embryophyta</taxon>
        <taxon>Tracheophyta</taxon>
        <taxon>Spermatophyta</taxon>
        <taxon>Magnoliopsida</taxon>
        <taxon>eudicotyledons</taxon>
        <taxon>Gunneridae</taxon>
        <taxon>Pentapetalae</taxon>
        <taxon>asterids</taxon>
        <taxon>lamiids</taxon>
        <taxon>Solanales</taxon>
        <taxon>Solanaceae</taxon>
        <taxon>Solanoideae</taxon>
        <taxon>Datureae</taxon>
        <taxon>Datura</taxon>
    </lineage>
</organism>
<dbReference type="Proteomes" id="UP000823775">
    <property type="component" value="Unassembled WGS sequence"/>
</dbReference>
<evidence type="ECO:0000313" key="2">
    <source>
        <dbReference type="EMBL" id="MCD7458262.1"/>
    </source>
</evidence>
<reference evidence="2 3" key="1">
    <citation type="journal article" date="2021" name="BMC Genomics">
        <title>Datura genome reveals duplications of psychoactive alkaloid biosynthetic genes and high mutation rate following tissue culture.</title>
        <authorList>
            <person name="Rajewski A."/>
            <person name="Carter-House D."/>
            <person name="Stajich J."/>
            <person name="Litt A."/>
        </authorList>
    </citation>
    <scope>NUCLEOTIDE SEQUENCE [LARGE SCALE GENOMIC DNA]</scope>
    <source>
        <strain evidence="2">AR-01</strain>
    </source>
</reference>